<organism>
    <name type="scientific">Ixodes scapularis</name>
    <name type="common">Black-legged tick</name>
    <name type="synonym">Deer tick</name>
    <dbReference type="NCBI Taxonomy" id="6945"/>
    <lineage>
        <taxon>Eukaryota</taxon>
        <taxon>Metazoa</taxon>
        <taxon>Ecdysozoa</taxon>
        <taxon>Arthropoda</taxon>
        <taxon>Chelicerata</taxon>
        <taxon>Arachnida</taxon>
        <taxon>Acari</taxon>
        <taxon>Parasitiformes</taxon>
        <taxon>Ixodida</taxon>
        <taxon>Ixodoidea</taxon>
        <taxon>Ixodidae</taxon>
        <taxon>Ixodinae</taxon>
        <taxon>Ixodes</taxon>
    </lineage>
</organism>
<name>B7Q6T7_IXOSC</name>
<gene>
    <name evidence="1" type="ORF">IscW_ISCW011516</name>
</gene>
<dbReference type="VEuPathDB" id="VectorBase:ISCW011516"/>
<dbReference type="STRING" id="6945.B7Q6T7"/>
<dbReference type="EMBL" id="DS870216">
    <property type="protein sequence ID" value="EEC14559.1"/>
    <property type="molecule type" value="Genomic_DNA"/>
</dbReference>
<dbReference type="VEuPathDB" id="VectorBase:ISCP_011735"/>
<accession>B7Q6T7</accession>
<reference evidence="1 3" key="1">
    <citation type="submission" date="2008-03" db="EMBL/GenBank/DDBJ databases">
        <title>Annotation of Ixodes scapularis.</title>
        <authorList>
            <consortium name="Ixodes scapularis Genome Project Consortium"/>
            <person name="Caler E."/>
            <person name="Hannick L.I."/>
            <person name="Bidwell S."/>
            <person name="Joardar V."/>
            <person name="Thiagarajan M."/>
            <person name="Amedeo P."/>
            <person name="Galinsky K.J."/>
            <person name="Schobel S."/>
            <person name="Inman J."/>
            <person name="Hostetler J."/>
            <person name="Miller J."/>
            <person name="Hammond M."/>
            <person name="Megy K."/>
            <person name="Lawson D."/>
            <person name="Kodira C."/>
            <person name="Sutton G."/>
            <person name="Meyer J."/>
            <person name="Hill C.A."/>
            <person name="Birren B."/>
            <person name="Nene V."/>
            <person name="Collins F."/>
            <person name="Alarcon-Chaidez F."/>
            <person name="Wikel S."/>
            <person name="Strausberg R."/>
        </authorList>
    </citation>
    <scope>NUCLEOTIDE SEQUENCE [LARGE SCALE GENOMIC DNA]</scope>
    <source>
        <strain evidence="3">Wikel</strain>
        <strain evidence="1">Wikel colony</strain>
    </source>
</reference>
<protein>
    <submittedName>
        <fullName evidence="1 2">Uncharacterized protein</fullName>
    </submittedName>
</protein>
<dbReference type="Proteomes" id="UP000001555">
    <property type="component" value="Unassembled WGS sequence"/>
</dbReference>
<dbReference type="PaxDb" id="6945-B7Q6T7"/>
<dbReference type="AlphaFoldDB" id="B7Q6T7"/>
<dbReference type="VEuPathDB" id="VectorBase:ISCI011516"/>
<sequence length="149" mass="17187">MAYLEISATFPPEAAELLRWFEDYYVLGKTKERLGIRLRSPPLFSPDLWSVEELVRNKLPRGTNGAEAWHRRLGVLMRIAHPPLYQFLSVLRGEQQETKALMELVRGGGKLPAARQATVEREKKIRAVFERRGELPVREYLEVMSNALL</sequence>
<dbReference type="InParanoid" id="B7Q6T7"/>
<evidence type="ECO:0000313" key="3">
    <source>
        <dbReference type="Proteomes" id="UP000001555"/>
    </source>
</evidence>
<evidence type="ECO:0000313" key="2">
    <source>
        <dbReference type="EnsemblMetazoa" id="ISCW011516-PA"/>
    </source>
</evidence>
<evidence type="ECO:0000313" key="1">
    <source>
        <dbReference type="EMBL" id="EEC14559.1"/>
    </source>
</evidence>
<dbReference type="OrthoDB" id="6500349at2759"/>
<proteinExistence type="predicted"/>
<dbReference type="HOGENOM" id="CLU_107285_0_0_1"/>
<reference evidence="2" key="2">
    <citation type="submission" date="2020-05" db="UniProtKB">
        <authorList>
            <consortium name="EnsemblMetazoa"/>
        </authorList>
    </citation>
    <scope>IDENTIFICATION</scope>
    <source>
        <strain evidence="2">wikel</strain>
    </source>
</reference>
<keyword evidence="3" id="KW-1185">Reference proteome</keyword>
<dbReference type="EMBL" id="ABJB010322126">
    <property type="status" value="NOT_ANNOTATED_CDS"/>
    <property type="molecule type" value="Genomic_DNA"/>
</dbReference>
<dbReference type="EnsemblMetazoa" id="ISCW011516-RA">
    <property type="protein sequence ID" value="ISCW011516-PA"/>
    <property type="gene ID" value="ISCW011516"/>
</dbReference>